<dbReference type="PANTHER" id="PTHR43540:SF1">
    <property type="entry name" value="ISOCHORISMATASE HYDROLASE"/>
    <property type="match status" value="1"/>
</dbReference>
<evidence type="ECO:0000256" key="1">
    <source>
        <dbReference type="ARBA" id="ARBA00022801"/>
    </source>
</evidence>
<dbReference type="CDD" id="cd01014">
    <property type="entry name" value="nicotinamidase_related"/>
    <property type="match status" value="1"/>
</dbReference>
<dbReference type="EMBL" id="JANQDH010000033">
    <property type="protein sequence ID" value="MDH6059799.1"/>
    <property type="molecule type" value="Genomic_DNA"/>
</dbReference>
<organism evidence="3 4">
    <name type="scientific">Chrysosporum bergii ANA360D</name>
    <dbReference type="NCBI Taxonomy" id="617107"/>
    <lineage>
        <taxon>Bacteria</taxon>
        <taxon>Bacillati</taxon>
        <taxon>Cyanobacteriota</taxon>
        <taxon>Cyanophyceae</taxon>
        <taxon>Nostocales</taxon>
        <taxon>Nodulariaceae</taxon>
        <taxon>Chrysosporum</taxon>
    </lineage>
</organism>
<keyword evidence="4" id="KW-1185">Reference proteome</keyword>
<keyword evidence="1 3" id="KW-0378">Hydrolase</keyword>
<gene>
    <name evidence="3" type="ORF">NWP17_05000</name>
</gene>
<reference evidence="3 4" key="1">
    <citation type="journal article" date="2023" name="J. Phycol.">
        <title>Chrysosporum ovalisporum is synonymous with the true-branching cyanobacterium Umezakia natans (Nostocales/Aphanizomenonaceae).</title>
        <authorList>
            <person name="McGregor G.B."/>
            <person name="Sendall B.C."/>
            <person name="Niiyama Y."/>
            <person name="Tuji A."/>
            <person name="Willis A."/>
        </authorList>
    </citation>
    <scope>NUCLEOTIDE SEQUENCE [LARGE SCALE GENOMIC DNA]</scope>
    <source>
        <strain evidence="3 4">ANA360D</strain>
    </source>
</reference>
<evidence type="ECO:0000259" key="2">
    <source>
        <dbReference type="Pfam" id="PF00857"/>
    </source>
</evidence>
<dbReference type="PANTHER" id="PTHR43540">
    <property type="entry name" value="PEROXYUREIDOACRYLATE/UREIDOACRYLATE AMIDOHYDROLASE-RELATED"/>
    <property type="match status" value="1"/>
</dbReference>
<dbReference type="Gene3D" id="3.40.50.850">
    <property type="entry name" value="Isochorismatase-like"/>
    <property type="match status" value="1"/>
</dbReference>
<dbReference type="GO" id="GO:0016787">
    <property type="term" value="F:hydrolase activity"/>
    <property type="evidence" value="ECO:0007669"/>
    <property type="project" value="UniProtKB-KW"/>
</dbReference>
<feature type="domain" description="Isochorismatase-like" evidence="2">
    <location>
        <begin position="3"/>
        <end position="129"/>
    </location>
</feature>
<dbReference type="SUPFAM" id="SSF52499">
    <property type="entry name" value="Isochorismatase-like hydrolases"/>
    <property type="match status" value="1"/>
</dbReference>
<dbReference type="Proteomes" id="UP001159387">
    <property type="component" value="Unassembled WGS sequence"/>
</dbReference>
<dbReference type="RefSeq" id="WP_280653809.1">
    <property type="nucleotide sequence ID" value="NZ_JANQDH010000033.1"/>
</dbReference>
<accession>A0AA43GQC8</accession>
<evidence type="ECO:0000313" key="4">
    <source>
        <dbReference type="Proteomes" id="UP001159387"/>
    </source>
</evidence>
<dbReference type="InterPro" id="IPR000868">
    <property type="entry name" value="Isochorismatase-like_dom"/>
</dbReference>
<evidence type="ECO:0000313" key="3">
    <source>
        <dbReference type="EMBL" id="MDH6059799.1"/>
    </source>
</evidence>
<name>A0AA43GQC8_9CYAN</name>
<proteinExistence type="predicted"/>
<dbReference type="AlphaFoldDB" id="A0AA43GQC8"/>
<dbReference type="InterPro" id="IPR036380">
    <property type="entry name" value="Isochorismatase-like_sf"/>
</dbReference>
<comment type="caution">
    <text evidence="3">The sequence shown here is derived from an EMBL/GenBank/DDBJ whole genome shotgun (WGS) entry which is preliminary data.</text>
</comment>
<dbReference type="InterPro" id="IPR050272">
    <property type="entry name" value="Isochorismatase-like_hydrls"/>
</dbReference>
<sequence length="157" mass="16987">MAALNAARLLSAFRSQNWPVFHVQHIAKNPQAPFFVVGTRGAEIHESVKPQADEKIIIKEFANSFRQTNLLEGLHSAGVEKLVICGAMSNMCIDATTRAAYDLGFDCIVAHDACAASNLEFYGHFTSALEVHCSFMAALAFGYAKVIPTQEAVALTA</sequence>
<dbReference type="Pfam" id="PF00857">
    <property type="entry name" value="Isochorismatase"/>
    <property type="match status" value="1"/>
</dbReference>
<protein>
    <submittedName>
        <fullName evidence="3">Cysteine hydrolase</fullName>
    </submittedName>
</protein>